<sequence length="85" mass="9612">MKGRVRRKENMQAQSADLFWETWSILYANQVCVDREIVKLRQSEAEILEGLCRMTPKESLGLCVSNIVILGWGVVGSISIWKAAT</sequence>
<feature type="transmembrane region" description="Helical" evidence="1">
    <location>
        <begin position="60"/>
        <end position="81"/>
    </location>
</feature>
<keyword evidence="1" id="KW-1133">Transmembrane helix</keyword>
<gene>
    <name evidence="2" type="ORF">BDQ12DRAFT_676352</name>
</gene>
<keyword evidence="1" id="KW-0472">Membrane</keyword>
<reference evidence="2 3" key="1">
    <citation type="journal article" date="2019" name="Nat. Ecol. Evol.">
        <title>Megaphylogeny resolves global patterns of mushroom evolution.</title>
        <authorList>
            <person name="Varga T."/>
            <person name="Krizsan K."/>
            <person name="Foldi C."/>
            <person name="Dima B."/>
            <person name="Sanchez-Garcia M."/>
            <person name="Sanchez-Ramirez S."/>
            <person name="Szollosi G.J."/>
            <person name="Szarkandi J.G."/>
            <person name="Papp V."/>
            <person name="Albert L."/>
            <person name="Andreopoulos W."/>
            <person name="Angelini C."/>
            <person name="Antonin V."/>
            <person name="Barry K.W."/>
            <person name="Bougher N.L."/>
            <person name="Buchanan P."/>
            <person name="Buyck B."/>
            <person name="Bense V."/>
            <person name="Catcheside P."/>
            <person name="Chovatia M."/>
            <person name="Cooper J."/>
            <person name="Damon W."/>
            <person name="Desjardin D."/>
            <person name="Finy P."/>
            <person name="Geml J."/>
            <person name="Haridas S."/>
            <person name="Hughes K."/>
            <person name="Justo A."/>
            <person name="Karasinski D."/>
            <person name="Kautmanova I."/>
            <person name="Kiss B."/>
            <person name="Kocsube S."/>
            <person name="Kotiranta H."/>
            <person name="LaButti K.M."/>
            <person name="Lechner B.E."/>
            <person name="Liimatainen K."/>
            <person name="Lipzen A."/>
            <person name="Lukacs Z."/>
            <person name="Mihaltcheva S."/>
            <person name="Morgado L.N."/>
            <person name="Niskanen T."/>
            <person name="Noordeloos M.E."/>
            <person name="Ohm R.A."/>
            <person name="Ortiz-Santana B."/>
            <person name="Ovrebo C."/>
            <person name="Racz N."/>
            <person name="Riley R."/>
            <person name="Savchenko A."/>
            <person name="Shiryaev A."/>
            <person name="Soop K."/>
            <person name="Spirin V."/>
            <person name="Szebenyi C."/>
            <person name="Tomsovsky M."/>
            <person name="Tulloss R.E."/>
            <person name="Uehling J."/>
            <person name="Grigoriev I.V."/>
            <person name="Vagvolgyi C."/>
            <person name="Papp T."/>
            <person name="Martin F.M."/>
            <person name="Miettinen O."/>
            <person name="Hibbett D.S."/>
            <person name="Nagy L.G."/>
        </authorList>
    </citation>
    <scope>NUCLEOTIDE SEQUENCE [LARGE SCALE GENOMIC DNA]</scope>
    <source>
        <strain evidence="2 3">CBS 166.37</strain>
    </source>
</reference>
<organism evidence="2 3">
    <name type="scientific">Crucibulum laeve</name>
    <dbReference type="NCBI Taxonomy" id="68775"/>
    <lineage>
        <taxon>Eukaryota</taxon>
        <taxon>Fungi</taxon>
        <taxon>Dikarya</taxon>
        <taxon>Basidiomycota</taxon>
        <taxon>Agaricomycotina</taxon>
        <taxon>Agaricomycetes</taxon>
        <taxon>Agaricomycetidae</taxon>
        <taxon>Agaricales</taxon>
        <taxon>Agaricineae</taxon>
        <taxon>Nidulariaceae</taxon>
        <taxon>Crucibulum</taxon>
    </lineage>
</organism>
<keyword evidence="3" id="KW-1185">Reference proteome</keyword>
<keyword evidence="1" id="KW-0812">Transmembrane</keyword>
<name>A0A5C3MB32_9AGAR</name>
<dbReference type="Proteomes" id="UP000308652">
    <property type="component" value="Unassembled WGS sequence"/>
</dbReference>
<dbReference type="EMBL" id="ML213592">
    <property type="protein sequence ID" value="TFK42522.1"/>
    <property type="molecule type" value="Genomic_DNA"/>
</dbReference>
<proteinExistence type="predicted"/>
<evidence type="ECO:0000313" key="3">
    <source>
        <dbReference type="Proteomes" id="UP000308652"/>
    </source>
</evidence>
<evidence type="ECO:0000313" key="2">
    <source>
        <dbReference type="EMBL" id="TFK42522.1"/>
    </source>
</evidence>
<protein>
    <submittedName>
        <fullName evidence="2">Uncharacterized protein</fullName>
    </submittedName>
</protein>
<accession>A0A5C3MB32</accession>
<evidence type="ECO:0000256" key="1">
    <source>
        <dbReference type="SAM" id="Phobius"/>
    </source>
</evidence>
<dbReference type="AlphaFoldDB" id="A0A5C3MB32"/>